<keyword evidence="8" id="KW-0812">Transmembrane</keyword>
<dbReference type="Gene3D" id="6.10.340.10">
    <property type="match status" value="1"/>
</dbReference>
<dbReference type="CDD" id="cd01949">
    <property type="entry name" value="GGDEF"/>
    <property type="match status" value="1"/>
</dbReference>
<dbReference type="InterPro" id="IPR000014">
    <property type="entry name" value="PAS"/>
</dbReference>
<dbReference type="Pfam" id="PF13426">
    <property type="entry name" value="PAS_9"/>
    <property type="match status" value="1"/>
</dbReference>
<feature type="domain" description="PAS" evidence="9">
    <location>
        <begin position="399"/>
        <end position="439"/>
    </location>
</feature>
<keyword evidence="2" id="KW-0597">Phosphoprotein</keyword>
<dbReference type="SMART" id="SM00304">
    <property type="entry name" value="HAMP"/>
    <property type="match status" value="1"/>
</dbReference>
<evidence type="ECO:0000256" key="4">
    <source>
        <dbReference type="ARBA" id="ARBA00022741"/>
    </source>
</evidence>
<feature type="transmembrane region" description="Helical" evidence="8">
    <location>
        <begin position="9"/>
        <end position="29"/>
    </location>
</feature>
<feature type="domain" description="GGDEF" evidence="13">
    <location>
        <begin position="673"/>
        <end position="806"/>
    </location>
</feature>
<dbReference type="SUPFAM" id="SSF141868">
    <property type="entry name" value="EAL domain-like"/>
    <property type="match status" value="1"/>
</dbReference>
<dbReference type="InterPro" id="IPR001610">
    <property type="entry name" value="PAC"/>
</dbReference>
<dbReference type="InterPro" id="IPR052155">
    <property type="entry name" value="Biofilm_reg_signaling"/>
</dbReference>
<dbReference type="SMART" id="SM00267">
    <property type="entry name" value="GGDEF"/>
    <property type="match status" value="1"/>
</dbReference>
<feature type="domain" description="PAC" evidence="10">
    <location>
        <begin position="463"/>
        <end position="516"/>
    </location>
</feature>
<dbReference type="InterPro" id="IPR035965">
    <property type="entry name" value="PAS-like_dom_sf"/>
</dbReference>
<evidence type="ECO:0000256" key="8">
    <source>
        <dbReference type="SAM" id="Phobius"/>
    </source>
</evidence>
<dbReference type="InterPro" id="IPR001633">
    <property type="entry name" value="EAL_dom"/>
</dbReference>
<proteinExistence type="predicted"/>
<evidence type="ECO:0000256" key="3">
    <source>
        <dbReference type="ARBA" id="ARBA00022679"/>
    </source>
</evidence>
<feature type="domain" description="HAMP" evidence="12">
    <location>
        <begin position="342"/>
        <end position="394"/>
    </location>
</feature>
<dbReference type="SMART" id="SM00052">
    <property type="entry name" value="EAL"/>
    <property type="match status" value="1"/>
</dbReference>
<name>A0ABT1U4D8_9GAMM</name>
<dbReference type="Pfam" id="PF00990">
    <property type="entry name" value="GGDEF"/>
    <property type="match status" value="1"/>
</dbReference>
<keyword evidence="15" id="KW-1185">Reference proteome</keyword>
<keyword evidence="4" id="KW-0547">Nucleotide-binding</keyword>
<evidence type="ECO:0000256" key="2">
    <source>
        <dbReference type="ARBA" id="ARBA00022553"/>
    </source>
</evidence>
<keyword evidence="8" id="KW-1133">Transmembrane helix</keyword>
<dbReference type="PANTHER" id="PTHR44757">
    <property type="entry name" value="DIGUANYLATE CYCLASE DGCP"/>
    <property type="match status" value="1"/>
</dbReference>
<dbReference type="InterPro" id="IPR000700">
    <property type="entry name" value="PAS-assoc_C"/>
</dbReference>
<accession>A0ABT1U4D8</accession>
<dbReference type="Gene3D" id="3.30.70.270">
    <property type="match status" value="1"/>
</dbReference>
<dbReference type="InterPro" id="IPR003660">
    <property type="entry name" value="HAMP_dom"/>
</dbReference>
<evidence type="ECO:0000259" key="11">
    <source>
        <dbReference type="PROSITE" id="PS50883"/>
    </source>
</evidence>
<dbReference type="PROSITE" id="PS50113">
    <property type="entry name" value="PAC"/>
    <property type="match status" value="1"/>
</dbReference>
<evidence type="ECO:0000256" key="6">
    <source>
        <dbReference type="ARBA" id="ARBA00022840"/>
    </source>
</evidence>
<dbReference type="InterPro" id="IPR035919">
    <property type="entry name" value="EAL_sf"/>
</dbReference>
<dbReference type="SUPFAM" id="SSF158472">
    <property type="entry name" value="HAMP domain-like"/>
    <property type="match status" value="1"/>
</dbReference>
<evidence type="ECO:0000259" key="9">
    <source>
        <dbReference type="PROSITE" id="PS50112"/>
    </source>
</evidence>
<dbReference type="SUPFAM" id="SSF103190">
    <property type="entry name" value="Sensory domain-like"/>
    <property type="match status" value="1"/>
</dbReference>
<dbReference type="Pfam" id="PF00563">
    <property type="entry name" value="EAL"/>
    <property type="match status" value="1"/>
</dbReference>
<evidence type="ECO:0000313" key="15">
    <source>
        <dbReference type="Proteomes" id="UP001524586"/>
    </source>
</evidence>
<keyword evidence="7" id="KW-0902">Two-component regulatory system</keyword>
<dbReference type="SUPFAM" id="SSF55073">
    <property type="entry name" value="Nucleotide cyclase"/>
    <property type="match status" value="1"/>
</dbReference>
<dbReference type="InterPro" id="IPR000160">
    <property type="entry name" value="GGDEF_dom"/>
</dbReference>
<dbReference type="InterPro" id="IPR029151">
    <property type="entry name" value="Sensor-like_sf"/>
</dbReference>
<comment type="caution">
    <text evidence="14">The sequence shown here is derived from an EMBL/GenBank/DDBJ whole genome shotgun (WGS) entry which is preliminary data.</text>
</comment>
<dbReference type="PROSITE" id="PS50883">
    <property type="entry name" value="EAL"/>
    <property type="match status" value="1"/>
</dbReference>
<dbReference type="CDD" id="cd01948">
    <property type="entry name" value="EAL"/>
    <property type="match status" value="1"/>
</dbReference>
<dbReference type="Gene3D" id="3.30.450.20">
    <property type="entry name" value="PAS domain"/>
    <property type="match status" value="3"/>
</dbReference>
<dbReference type="Gene3D" id="3.20.20.450">
    <property type="entry name" value="EAL domain"/>
    <property type="match status" value="1"/>
</dbReference>
<dbReference type="PROSITE" id="PS50885">
    <property type="entry name" value="HAMP"/>
    <property type="match status" value="1"/>
</dbReference>
<reference evidence="14 15" key="1">
    <citation type="submission" date="2022-07" db="EMBL/GenBank/DDBJ databases">
        <title>Methylomonas rivi sp. nov., Methylomonas rosea sp. nov., Methylomonas aureus sp. nov. and Methylomonas subterranea sp. nov., four novel methanotrophs isolated from a freshwater creek and the deep terrestrial subsurface.</title>
        <authorList>
            <person name="Abin C."/>
            <person name="Sankaranarayanan K."/>
            <person name="Garner C."/>
            <person name="Sindelar R."/>
            <person name="Kotary K."/>
            <person name="Garner R."/>
            <person name="Barclay S."/>
            <person name="Lawson P."/>
            <person name="Krumholz L."/>
        </authorList>
    </citation>
    <scope>NUCLEOTIDE SEQUENCE [LARGE SCALE GENOMIC DNA]</scope>
    <source>
        <strain evidence="14 15">WSC-6</strain>
    </source>
</reference>
<dbReference type="NCBIfam" id="TIGR00254">
    <property type="entry name" value="GGDEF"/>
    <property type="match status" value="1"/>
</dbReference>
<evidence type="ECO:0000256" key="1">
    <source>
        <dbReference type="ARBA" id="ARBA00004370"/>
    </source>
</evidence>
<dbReference type="PANTHER" id="PTHR44757:SF2">
    <property type="entry name" value="BIOFILM ARCHITECTURE MAINTENANCE PROTEIN MBAA"/>
    <property type="match status" value="1"/>
</dbReference>
<keyword evidence="5" id="KW-0418">Kinase</keyword>
<dbReference type="SMART" id="SM00091">
    <property type="entry name" value="PAS"/>
    <property type="match status" value="2"/>
</dbReference>
<evidence type="ECO:0000259" key="13">
    <source>
        <dbReference type="PROSITE" id="PS50887"/>
    </source>
</evidence>
<dbReference type="PROSITE" id="PS50112">
    <property type="entry name" value="PAS"/>
    <property type="match status" value="2"/>
</dbReference>
<dbReference type="EMBL" id="JANIBK010000040">
    <property type="protein sequence ID" value="MCQ8128714.1"/>
    <property type="molecule type" value="Genomic_DNA"/>
</dbReference>
<comment type="subcellular location">
    <subcellularLocation>
        <location evidence="1">Membrane</location>
    </subcellularLocation>
</comment>
<organism evidence="14 15">
    <name type="scientific">Methylomonas rivi</name>
    <dbReference type="NCBI Taxonomy" id="2952226"/>
    <lineage>
        <taxon>Bacteria</taxon>
        <taxon>Pseudomonadati</taxon>
        <taxon>Pseudomonadota</taxon>
        <taxon>Gammaproteobacteria</taxon>
        <taxon>Methylococcales</taxon>
        <taxon>Methylococcaceae</taxon>
        <taxon>Methylomonas</taxon>
    </lineage>
</organism>
<evidence type="ECO:0000256" key="7">
    <source>
        <dbReference type="ARBA" id="ARBA00023012"/>
    </source>
</evidence>
<evidence type="ECO:0000256" key="5">
    <source>
        <dbReference type="ARBA" id="ARBA00022777"/>
    </source>
</evidence>
<gene>
    <name evidence="14" type="ORF">NP596_09600</name>
</gene>
<feature type="domain" description="EAL" evidence="11">
    <location>
        <begin position="815"/>
        <end position="1071"/>
    </location>
</feature>
<keyword evidence="3" id="KW-0808">Transferase</keyword>
<dbReference type="CDD" id="cd00130">
    <property type="entry name" value="PAS"/>
    <property type="match status" value="1"/>
</dbReference>
<dbReference type="SUPFAM" id="SSF55785">
    <property type="entry name" value="PYP-like sensor domain (PAS domain)"/>
    <property type="match status" value="2"/>
</dbReference>
<feature type="domain" description="PAS" evidence="9">
    <location>
        <begin position="517"/>
        <end position="559"/>
    </location>
</feature>
<protein>
    <submittedName>
        <fullName evidence="14">EAL domain-containing protein</fullName>
    </submittedName>
</protein>
<dbReference type="InterPro" id="IPR013656">
    <property type="entry name" value="PAS_4"/>
</dbReference>
<dbReference type="Pfam" id="PF08448">
    <property type="entry name" value="PAS_4"/>
    <property type="match status" value="1"/>
</dbReference>
<keyword evidence="8" id="KW-0472">Membrane</keyword>
<keyword evidence="6" id="KW-0067">ATP-binding</keyword>
<dbReference type="InterPro" id="IPR048760">
    <property type="entry name" value="VP0354-like_sensor_dom"/>
</dbReference>
<dbReference type="CDD" id="cd06225">
    <property type="entry name" value="HAMP"/>
    <property type="match status" value="1"/>
</dbReference>
<dbReference type="NCBIfam" id="TIGR00229">
    <property type="entry name" value="sensory_box"/>
    <property type="match status" value="2"/>
</dbReference>
<dbReference type="Proteomes" id="UP001524586">
    <property type="component" value="Unassembled WGS sequence"/>
</dbReference>
<evidence type="ECO:0000259" key="10">
    <source>
        <dbReference type="PROSITE" id="PS50113"/>
    </source>
</evidence>
<dbReference type="InterPro" id="IPR029787">
    <property type="entry name" value="Nucleotide_cyclase"/>
</dbReference>
<evidence type="ECO:0000259" key="12">
    <source>
        <dbReference type="PROSITE" id="PS50885"/>
    </source>
</evidence>
<evidence type="ECO:0000313" key="14">
    <source>
        <dbReference type="EMBL" id="MCQ8128714.1"/>
    </source>
</evidence>
<dbReference type="RefSeq" id="WP_256615115.1">
    <property type="nucleotide sequence ID" value="NZ_JANIBK010000040.1"/>
</dbReference>
<dbReference type="InterPro" id="IPR043128">
    <property type="entry name" value="Rev_trsase/Diguanyl_cyclase"/>
</dbReference>
<dbReference type="Pfam" id="PF21623">
    <property type="entry name" value="HK_sensor_dom_bact"/>
    <property type="match status" value="1"/>
</dbReference>
<dbReference type="PROSITE" id="PS50887">
    <property type="entry name" value="GGDEF"/>
    <property type="match status" value="1"/>
</dbReference>
<dbReference type="SMART" id="SM00086">
    <property type="entry name" value="PAC"/>
    <property type="match status" value="1"/>
</dbReference>
<sequence>MRLSVGIKLGFWLALFGSLSIGLFGYYIFVRSQDLLVQSSKDKLLTAARAFADRLSDATSDIAADIKFIETLPLTLQVMEHAPGPASDNPEQRQLEQVFASLLAARPEYAQIRLIDAANHGKELVRVDRDLAGIKIVTGRQLQEKGHFPYVFETVRLPAGQLYISEINLNRELGSHLGFGKPTIRVATTTQSRTHKQGVIVINVNLDGLFKHIHSDLPANSNALLTNIHGDYLIHPDPGKTFAFEQGRQFLIQADIPSSQVVLEGNEPHTLTLTDALPGGTALAALVRVPLGAPGARRMVMLGLYTPLESVIAESEILGFNVIQVTALFGILAVLLSLVLARILAKPLNQMAKTVSQFELGKPLPDLPDRRNDEIGYLAGSFSTLISKLNQQVAALHASETKLQTILDNIPLGIWLIGADGESRFLNKTLQEALGMTDEAFFADPRLSKLLTFDAPSAVTPSMVQEQEVLTFADGSRHVLEIKKVMLLEQTGVESALIGIAIDITERKNAEQILRSSEEKLRTMFEMSPLGIAQNSMDGRYMEANKALLDMVGYSLDELNRISYWELTPQDYEPQELQQLQSLADRGKYGPYEKEYLHRDGHKIPIRLNGVLITGGDGQQYIWSIVEDITQQKQSAQLIWEQANFDPLTRLPNRRMFHDRLSLLLKKAHRRQLPLALIFLDLDRFKEVNDTLGHAMGDLLLADAAQRLLSCVRESDTVARLGGDEFTLILDELDDIASVERIIQGILRTLAEPFQLKDKQAFVSASIGVTLYPKDGSDQDTLIKNADQAMYAAKQQGRNRYSFFTASMQEAAMVKMQTAIDLRLALAAEQFKLYYQPIVELQTGRIQKAEALLRWAHPTNSLLFSPNNFISIAEDIGIIGEIGDWVFKEATRQAAEWRNRYVPHLQVSVNKSPLQFFKGRDQHSLWLEHLRALGLPGNAVVIEITEGLLLEASPEVSEILSAFRRAGLQVSLDDFGTGYSALAYLKKFDIDFLKIDRSFVSHLAPQSNDMVLCEAIIAMAHKLGMKVIAEGIETAQQRNLLLEAGCDYGQGFLFAKPLPAEEFEQLLSRQTNTIP</sequence>